<dbReference type="EMBL" id="CP043909">
    <property type="protein sequence ID" value="QER38352.1"/>
    <property type="molecule type" value="Genomic_DNA"/>
</dbReference>
<reference evidence="1 2" key="1">
    <citation type="submission" date="2019-09" db="EMBL/GenBank/DDBJ databases">
        <title>Acinetobacter sp. C16S1 isolated from saline soil.</title>
        <authorList>
            <person name="Xu L."/>
            <person name="Sun J.-Q."/>
        </authorList>
    </citation>
    <scope>NUCLEOTIDE SEQUENCE [LARGE SCALE GENOMIC DNA]</scope>
    <source>
        <strain evidence="1 2">C16S1</strain>
    </source>
</reference>
<keyword evidence="2" id="KW-1185">Reference proteome</keyword>
<sequence>MDYKIVYLEDLVPDSIIEEIEEQGLKVEHVKPLNNFEDTLIQIKNVEADLILMDFRLYAGVSKFNAPPFAQFFRSQVVEKGESLPIVLISSETEIHSYYRDYTSFDLFDFAVEKEIFTKKIKKYSNLMKELIDGYKDLKTKIYSQDGVISDLLDMPEQLQPRLDRRLLELLVMDKYQNDAFMMSGLLLSSLVKPIGILIGPDVLAARLGVTVDSQDWDKLLKEIDEFKYTGLYSKTYERWWAQGIDIWWSKNFPTATSLRRLTAKERHKLIGEKFNFNLNAIDQSEFSCSSRYWTICSGNLKQPLDPIDGFEIIKDTDVSPWLESKYYSFEFLIDNVDQKILKKIKEQDRNRLSQKMRGK</sequence>
<proteinExistence type="predicted"/>
<accession>A0A5P1UQD2</accession>
<dbReference type="RefSeq" id="WP_150024798.1">
    <property type="nucleotide sequence ID" value="NZ_CP043909.1"/>
</dbReference>
<evidence type="ECO:0000313" key="2">
    <source>
        <dbReference type="Proteomes" id="UP000325177"/>
    </source>
</evidence>
<evidence type="ECO:0000313" key="1">
    <source>
        <dbReference type="EMBL" id="QER38352.1"/>
    </source>
</evidence>
<organism evidence="1 2">
    <name type="scientific">Acinetobacter suaedae</name>
    <dbReference type="NCBI Taxonomy" id="2609668"/>
    <lineage>
        <taxon>Bacteria</taxon>
        <taxon>Pseudomonadati</taxon>
        <taxon>Pseudomonadota</taxon>
        <taxon>Gammaproteobacteria</taxon>
        <taxon>Moraxellales</taxon>
        <taxon>Moraxellaceae</taxon>
        <taxon>Acinetobacter</taxon>
    </lineage>
</organism>
<dbReference type="Proteomes" id="UP000325177">
    <property type="component" value="Chromosome"/>
</dbReference>
<dbReference type="KEGG" id="asue:F2A31_00945"/>
<gene>
    <name evidence="1" type="ORF">F2A31_00945</name>
</gene>
<name>A0A5P1UQD2_9GAMM</name>
<protein>
    <submittedName>
        <fullName evidence="1">Uncharacterized protein</fullName>
    </submittedName>
</protein>
<dbReference type="AlphaFoldDB" id="A0A5P1UQD2"/>